<dbReference type="Pfam" id="PF02661">
    <property type="entry name" value="Fic"/>
    <property type="match status" value="1"/>
</dbReference>
<name>A0A9J7N4Y0_BRAFL</name>
<evidence type="ECO:0000256" key="12">
    <source>
        <dbReference type="ARBA" id="ARBA00023136"/>
    </source>
</evidence>
<dbReference type="Gene3D" id="1.10.3290.10">
    <property type="entry name" value="Fido-like domain"/>
    <property type="match status" value="1"/>
</dbReference>
<evidence type="ECO:0000256" key="10">
    <source>
        <dbReference type="ARBA" id="ARBA00022840"/>
    </source>
</evidence>
<evidence type="ECO:0000256" key="18">
    <source>
        <dbReference type="ARBA" id="ARBA00048696"/>
    </source>
</evidence>
<dbReference type="InterPro" id="IPR036055">
    <property type="entry name" value="LDL_receptor-like_sf"/>
</dbReference>
<dbReference type="Proteomes" id="UP000001554">
    <property type="component" value="Chromosome 12"/>
</dbReference>
<keyword evidence="5" id="KW-0812">Transmembrane</keyword>
<dbReference type="PANTHER" id="PTHR13504">
    <property type="entry name" value="FIDO DOMAIN-CONTAINING PROTEIN DDB_G0283145"/>
    <property type="match status" value="1"/>
</dbReference>
<dbReference type="PROSITE" id="PS50068">
    <property type="entry name" value="LDLRA_2"/>
    <property type="match status" value="2"/>
</dbReference>
<dbReference type="PANTHER" id="PTHR13504:SF34">
    <property type="entry name" value="PROTEIN ADENYLYLTRANSFERASE FICD"/>
    <property type="match status" value="1"/>
</dbReference>
<dbReference type="CDD" id="cd00112">
    <property type="entry name" value="LDLa"/>
    <property type="match status" value="2"/>
</dbReference>
<evidence type="ECO:0000256" key="4">
    <source>
        <dbReference type="ARBA" id="ARBA00022679"/>
    </source>
</evidence>
<evidence type="ECO:0000256" key="16">
    <source>
        <dbReference type="ARBA" id="ARBA00034531"/>
    </source>
</evidence>
<accession>A0A9J7N4Y0</accession>
<dbReference type="PRINTS" id="PR00261">
    <property type="entry name" value="LDLRECEPTOR"/>
</dbReference>
<feature type="chain" id="PRO_5039903426" description="Protein adenylyltransferase FICD" evidence="23">
    <location>
        <begin position="21"/>
        <end position="580"/>
    </location>
</feature>
<dbReference type="Pfam" id="PF00057">
    <property type="entry name" value="Ldl_recept_a"/>
    <property type="match status" value="2"/>
</dbReference>
<evidence type="ECO:0000313" key="25">
    <source>
        <dbReference type="Proteomes" id="UP000001554"/>
    </source>
</evidence>
<dbReference type="RefSeq" id="XP_035693407.1">
    <property type="nucleotide sequence ID" value="XM_035837514.1"/>
</dbReference>
<evidence type="ECO:0000256" key="15">
    <source>
        <dbReference type="ARBA" id="ARBA00032602"/>
    </source>
</evidence>
<dbReference type="SUPFAM" id="SSF57424">
    <property type="entry name" value="LDL receptor-like module"/>
    <property type="match status" value="2"/>
</dbReference>
<reference evidence="26" key="2">
    <citation type="submission" date="2025-08" db="UniProtKB">
        <authorList>
            <consortium name="RefSeq"/>
        </authorList>
    </citation>
    <scope>IDENTIFICATION</scope>
    <source>
        <strain evidence="26">S238N-H82</strain>
        <tissue evidence="26">Testes</tissue>
    </source>
</reference>
<proteinExistence type="inferred from homology"/>
<feature type="repeat" description="TPR" evidence="22">
    <location>
        <begin position="292"/>
        <end position="325"/>
    </location>
</feature>
<dbReference type="InterPro" id="IPR023415">
    <property type="entry name" value="LDLR_class-A_CS"/>
</dbReference>
<dbReference type="KEGG" id="bfo:118427635"/>
<evidence type="ECO:0000256" key="20">
    <source>
        <dbReference type="PIRSR" id="PIRSR640198-2"/>
    </source>
</evidence>
<dbReference type="InterPro" id="IPR003812">
    <property type="entry name" value="Fido"/>
</dbReference>
<feature type="disulfide bond" evidence="21">
    <location>
        <begin position="44"/>
        <end position="56"/>
    </location>
</feature>
<dbReference type="SUPFAM" id="SSF140931">
    <property type="entry name" value="Fic-like"/>
    <property type="match status" value="1"/>
</dbReference>
<dbReference type="OrthoDB" id="439046at2759"/>
<feature type="domain" description="Fido" evidence="24">
    <location>
        <begin position="416"/>
        <end position="554"/>
    </location>
</feature>
<evidence type="ECO:0000256" key="6">
    <source>
        <dbReference type="ARBA" id="ARBA00022695"/>
    </source>
</evidence>
<evidence type="ECO:0000256" key="3">
    <source>
        <dbReference type="ARBA" id="ARBA00020306"/>
    </source>
</evidence>
<evidence type="ECO:0000256" key="2">
    <source>
        <dbReference type="ARBA" id="ARBA00009742"/>
    </source>
</evidence>
<dbReference type="GeneID" id="118427635"/>
<evidence type="ECO:0000256" key="13">
    <source>
        <dbReference type="ARBA" id="ARBA00023157"/>
    </source>
</evidence>
<dbReference type="InterPro" id="IPR019734">
    <property type="entry name" value="TPR_rpt"/>
</dbReference>
<evidence type="ECO:0000259" key="24">
    <source>
        <dbReference type="PROSITE" id="PS51459"/>
    </source>
</evidence>
<evidence type="ECO:0000256" key="14">
    <source>
        <dbReference type="ARBA" id="ARBA00032415"/>
    </source>
</evidence>
<evidence type="ECO:0000256" key="1">
    <source>
        <dbReference type="ARBA" id="ARBA00004167"/>
    </source>
</evidence>
<gene>
    <name evidence="26" type="primary">LOC118427635</name>
</gene>
<keyword evidence="6" id="KW-0548">Nucleotidyltransferase</keyword>
<dbReference type="AlphaFoldDB" id="A0A9J7N4Y0"/>
<dbReference type="PROSITE" id="PS01209">
    <property type="entry name" value="LDLRA_1"/>
    <property type="match status" value="1"/>
</dbReference>
<feature type="disulfide bond" evidence="21">
    <location>
        <begin position="142"/>
        <end position="160"/>
    </location>
</feature>
<feature type="disulfide bond" evidence="21">
    <location>
        <begin position="51"/>
        <end position="69"/>
    </location>
</feature>
<keyword evidence="8 20" id="KW-0547">Nucleotide-binding</keyword>
<dbReference type="Gene3D" id="4.10.400.10">
    <property type="entry name" value="Low-density Lipoprotein Receptor"/>
    <property type="match status" value="2"/>
</dbReference>
<keyword evidence="4" id="KW-0808">Transferase</keyword>
<keyword evidence="10 20" id="KW-0067">ATP-binding</keyword>
<evidence type="ECO:0000256" key="19">
    <source>
        <dbReference type="PIRSR" id="PIRSR640198-1"/>
    </source>
</evidence>
<feature type="disulfide bond" evidence="21">
    <location>
        <begin position="135"/>
        <end position="147"/>
    </location>
</feature>
<evidence type="ECO:0000256" key="23">
    <source>
        <dbReference type="SAM" id="SignalP"/>
    </source>
</evidence>
<dbReference type="GO" id="GO:0016020">
    <property type="term" value="C:membrane"/>
    <property type="evidence" value="ECO:0007669"/>
    <property type="project" value="UniProtKB-SubCell"/>
</dbReference>
<comment type="caution">
    <text evidence="21">Lacks conserved residue(s) required for the propagation of feature annotation.</text>
</comment>
<dbReference type="Gene3D" id="1.25.40.10">
    <property type="entry name" value="Tetratricopeptide repeat domain"/>
    <property type="match status" value="1"/>
</dbReference>
<keyword evidence="25" id="KW-1185">Reference proteome</keyword>
<feature type="binding site" evidence="20">
    <location>
        <begin position="498"/>
        <end position="505"/>
    </location>
    <ligand>
        <name>ATP</name>
        <dbReference type="ChEBI" id="CHEBI:30616"/>
    </ligand>
</feature>
<feature type="signal peptide" evidence="23">
    <location>
        <begin position="1"/>
        <end position="20"/>
    </location>
</feature>
<keyword evidence="13 21" id="KW-1015">Disulfide bond</keyword>
<evidence type="ECO:0000256" key="5">
    <source>
        <dbReference type="ARBA" id="ARBA00022692"/>
    </source>
</evidence>
<keyword evidence="23" id="KW-0732">Signal</keyword>
<evidence type="ECO:0000256" key="8">
    <source>
        <dbReference type="ARBA" id="ARBA00022741"/>
    </source>
</evidence>
<keyword evidence="12" id="KW-0472">Membrane</keyword>
<dbReference type="EC" id="2.7.7.108" evidence="16"/>
<evidence type="ECO:0000313" key="26">
    <source>
        <dbReference type="RefSeq" id="XP_035693407.1"/>
    </source>
</evidence>
<comment type="similarity">
    <text evidence="2">Belongs to the fic family.</text>
</comment>
<dbReference type="InterPro" id="IPR002172">
    <property type="entry name" value="LDrepeatLR_classA_rpt"/>
</dbReference>
<dbReference type="PROSITE" id="PS50005">
    <property type="entry name" value="TPR"/>
    <property type="match status" value="1"/>
</dbReference>
<dbReference type="Pfam" id="PF14559">
    <property type="entry name" value="TPR_19"/>
    <property type="match status" value="1"/>
</dbReference>
<organism evidence="25 26">
    <name type="scientific">Branchiostoma floridae</name>
    <name type="common">Florida lancelet</name>
    <name type="synonym">Amphioxus</name>
    <dbReference type="NCBI Taxonomy" id="7739"/>
    <lineage>
        <taxon>Eukaryota</taxon>
        <taxon>Metazoa</taxon>
        <taxon>Chordata</taxon>
        <taxon>Cephalochordata</taxon>
        <taxon>Leptocardii</taxon>
        <taxon>Amphioxiformes</taxon>
        <taxon>Branchiostomatidae</taxon>
        <taxon>Branchiostoma</taxon>
    </lineage>
</organism>
<comment type="subcellular location">
    <subcellularLocation>
        <location evidence="1">Membrane</location>
        <topology evidence="1">Single-pass membrane protein</topology>
    </subcellularLocation>
</comment>
<evidence type="ECO:0000256" key="7">
    <source>
        <dbReference type="ARBA" id="ARBA00022737"/>
    </source>
</evidence>
<dbReference type="GO" id="GO:0005524">
    <property type="term" value="F:ATP binding"/>
    <property type="evidence" value="ECO:0007669"/>
    <property type="project" value="UniProtKB-KW"/>
</dbReference>
<comment type="catalytic activity">
    <reaction evidence="18">
        <text>L-tyrosyl-[protein] + ATP = O-(5'-adenylyl)-L-tyrosyl-[protein] + diphosphate</text>
        <dbReference type="Rhea" id="RHEA:54288"/>
        <dbReference type="Rhea" id="RHEA-COMP:10136"/>
        <dbReference type="Rhea" id="RHEA-COMP:13846"/>
        <dbReference type="ChEBI" id="CHEBI:30616"/>
        <dbReference type="ChEBI" id="CHEBI:33019"/>
        <dbReference type="ChEBI" id="CHEBI:46858"/>
        <dbReference type="ChEBI" id="CHEBI:83624"/>
        <dbReference type="EC" id="2.7.7.108"/>
    </reaction>
</comment>
<evidence type="ECO:0000256" key="9">
    <source>
        <dbReference type="ARBA" id="ARBA00022803"/>
    </source>
</evidence>
<dbReference type="OMA" id="EYSATCP"/>
<evidence type="ECO:0000256" key="21">
    <source>
        <dbReference type="PROSITE-ProRule" id="PRU00124"/>
    </source>
</evidence>
<sequence length="580" mass="64036">MAPTMGTLWLMLLAASGALAAPKEEKPVQLARAGRQVIIPGPSCSIGQFLCDNGECISEAWKCDGDNDCGDFSDEPAYCPPLEQTTATTVATQTTCTTCGLTRRRRNLPVQKQTAEKPVQLERDERQAIIAGPSCSIGQFLCDNGKCISEAWKCDGDNDCGDCSDEPASCPTSETTIAETTTCTTCGLTRRRRNLPAAGRSCIPVQEPTAPDQEPTAAPLEQTTATTVAATTCTTCGLTRRRRNLPVQKLTAEQKLQVDEAIRTAETAAERGDFRTAKASYKEAVTMAPKNAVIITKYGRFLEATGKVEQADENYARALLYAPNTTSAIEGRDRLLPILDRRYRALQMDISHKNDVVVQEIQKHTSSADVSKLLLNCFYRPSIFSNGSIETKRGDDERVGMTEAIDYIHSTLGSDKPLPDVKEIHQRLLGKTKPKWAGRMRNVNVFVGPYNPPEPDDLASKMVEFQTWLTSEDTQEMHPIERAASAHHKLVHIHPFRDGNGRTARMLLNAMLLKSGFVPTTFSKNDRRKYNTHLMMSDDSGPAHGKAFARHVADVVNRSLDKIMEDLRDENFPAWLQKCN</sequence>
<dbReference type="SUPFAM" id="SSF48452">
    <property type="entry name" value="TPR-like"/>
    <property type="match status" value="1"/>
</dbReference>
<evidence type="ECO:0000256" key="22">
    <source>
        <dbReference type="PROSITE-ProRule" id="PRU00339"/>
    </source>
</evidence>
<dbReference type="InterPro" id="IPR040198">
    <property type="entry name" value="Fido_containing"/>
</dbReference>
<feature type="active site" evidence="19">
    <location>
        <position position="494"/>
    </location>
</feature>
<comment type="catalytic activity">
    <reaction evidence="17">
        <text>L-threonyl-[protein] + ATP = 3-O-(5'-adenylyl)-L-threonyl-[protein] + diphosphate</text>
        <dbReference type="Rhea" id="RHEA:54292"/>
        <dbReference type="Rhea" id="RHEA-COMP:11060"/>
        <dbReference type="Rhea" id="RHEA-COMP:13847"/>
        <dbReference type="ChEBI" id="CHEBI:30013"/>
        <dbReference type="ChEBI" id="CHEBI:30616"/>
        <dbReference type="ChEBI" id="CHEBI:33019"/>
        <dbReference type="ChEBI" id="CHEBI:138113"/>
        <dbReference type="EC" id="2.7.7.108"/>
    </reaction>
</comment>
<dbReference type="InterPro" id="IPR036597">
    <property type="entry name" value="Fido-like_dom_sf"/>
</dbReference>
<dbReference type="SMART" id="SM00192">
    <property type="entry name" value="LDLa"/>
    <property type="match status" value="2"/>
</dbReference>
<evidence type="ECO:0000256" key="17">
    <source>
        <dbReference type="ARBA" id="ARBA00047939"/>
    </source>
</evidence>
<reference evidence="25" key="1">
    <citation type="journal article" date="2020" name="Nat. Ecol. Evol.">
        <title>Deeply conserved synteny resolves early events in vertebrate evolution.</title>
        <authorList>
            <person name="Simakov O."/>
            <person name="Marletaz F."/>
            <person name="Yue J.X."/>
            <person name="O'Connell B."/>
            <person name="Jenkins J."/>
            <person name="Brandt A."/>
            <person name="Calef R."/>
            <person name="Tung C.H."/>
            <person name="Huang T.K."/>
            <person name="Schmutz J."/>
            <person name="Satoh N."/>
            <person name="Yu J.K."/>
            <person name="Putnam N.H."/>
            <person name="Green R.E."/>
            <person name="Rokhsar D.S."/>
        </authorList>
    </citation>
    <scope>NUCLEOTIDE SEQUENCE [LARGE SCALE GENOMIC DNA]</scope>
    <source>
        <strain evidence="25">S238N-H82</strain>
    </source>
</reference>
<keyword evidence="7" id="KW-0677">Repeat</keyword>
<evidence type="ECO:0000256" key="11">
    <source>
        <dbReference type="ARBA" id="ARBA00022989"/>
    </source>
</evidence>
<keyword evidence="11" id="KW-1133">Transmembrane helix</keyword>
<dbReference type="GO" id="GO:0070733">
    <property type="term" value="F:AMPylase activity"/>
    <property type="evidence" value="ECO:0007669"/>
    <property type="project" value="UniProtKB-EC"/>
</dbReference>
<dbReference type="PROSITE" id="PS51459">
    <property type="entry name" value="FIDO"/>
    <property type="match status" value="1"/>
</dbReference>
<dbReference type="InterPro" id="IPR011990">
    <property type="entry name" value="TPR-like_helical_dom_sf"/>
</dbReference>
<protein>
    <recommendedName>
        <fullName evidence="3">Protein adenylyltransferase FICD</fullName>
        <ecNumber evidence="16">2.7.7.108</ecNumber>
    </recommendedName>
    <alternativeName>
        <fullName evidence="14">AMPylator FICD</fullName>
    </alternativeName>
    <alternativeName>
        <fullName evidence="15">FIC domain-containing protein</fullName>
    </alternativeName>
</protein>
<keyword evidence="9 22" id="KW-0802">TPR repeat</keyword>
<dbReference type="FunFam" id="4.10.400.10:FF:000001">
    <property type="entry name" value="Low-density lipoprotein receptor-related protein 1"/>
    <property type="match status" value="1"/>
</dbReference>